<dbReference type="EMBL" id="CATQJA010002640">
    <property type="protein sequence ID" value="CAJ0575605.1"/>
    <property type="molecule type" value="Genomic_DNA"/>
</dbReference>
<name>A0AA36CWE8_9BILA</name>
<accession>A0AA36CWE8</accession>
<dbReference type="AlphaFoldDB" id="A0AA36CWE8"/>
<dbReference type="Proteomes" id="UP001177023">
    <property type="component" value="Unassembled WGS sequence"/>
</dbReference>
<evidence type="ECO:0000313" key="3">
    <source>
        <dbReference type="Proteomes" id="UP001177023"/>
    </source>
</evidence>
<protein>
    <submittedName>
        <fullName evidence="2">Uncharacterized protein</fullName>
    </submittedName>
</protein>
<feature type="region of interest" description="Disordered" evidence="1">
    <location>
        <begin position="1"/>
        <end position="23"/>
    </location>
</feature>
<feature type="non-terminal residue" evidence="2">
    <location>
        <position position="1"/>
    </location>
</feature>
<sequence length="88" mass="9675">MSDSKQCNKRDCDHSPCGQEPCQKEEVLGTKPGAVYGWLITDSDEQPIRLQIGRDKVTGDEVAMDTAGNCHNARTGECVPKENICDYS</sequence>
<gene>
    <name evidence="2" type="ORF">MSPICULIGERA_LOCUS13914</name>
</gene>
<proteinExistence type="predicted"/>
<comment type="caution">
    <text evidence="2">The sequence shown here is derived from an EMBL/GenBank/DDBJ whole genome shotgun (WGS) entry which is preliminary data.</text>
</comment>
<keyword evidence="3" id="KW-1185">Reference proteome</keyword>
<reference evidence="2" key="1">
    <citation type="submission" date="2023-06" db="EMBL/GenBank/DDBJ databases">
        <authorList>
            <person name="Delattre M."/>
        </authorList>
    </citation>
    <scope>NUCLEOTIDE SEQUENCE</scope>
    <source>
        <strain evidence="2">AF72</strain>
    </source>
</reference>
<feature type="compositionally biased region" description="Basic and acidic residues" evidence="1">
    <location>
        <begin position="1"/>
        <end position="14"/>
    </location>
</feature>
<organism evidence="2 3">
    <name type="scientific">Mesorhabditis spiculigera</name>
    <dbReference type="NCBI Taxonomy" id="96644"/>
    <lineage>
        <taxon>Eukaryota</taxon>
        <taxon>Metazoa</taxon>
        <taxon>Ecdysozoa</taxon>
        <taxon>Nematoda</taxon>
        <taxon>Chromadorea</taxon>
        <taxon>Rhabditida</taxon>
        <taxon>Rhabditina</taxon>
        <taxon>Rhabditomorpha</taxon>
        <taxon>Rhabditoidea</taxon>
        <taxon>Rhabditidae</taxon>
        <taxon>Mesorhabditinae</taxon>
        <taxon>Mesorhabditis</taxon>
    </lineage>
</organism>
<evidence type="ECO:0000256" key="1">
    <source>
        <dbReference type="SAM" id="MobiDB-lite"/>
    </source>
</evidence>
<evidence type="ECO:0000313" key="2">
    <source>
        <dbReference type="EMBL" id="CAJ0575605.1"/>
    </source>
</evidence>